<organism evidence="1 2">
    <name type="scientific">Flavivirga spongiicola</name>
    <dbReference type="NCBI Taxonomy" id="421621"/>
    <lineage>
        <taxon>Bacteria</taxon>
        <taxon>Pseudomonadati</taxon>
        <taxon>Bacteroidota</taxon>
        <taxon>Flavobacteriia</taxon>
        <taxon>Flavobacteriales</taxon>
        <taxon>Flavobacteriaceae</taxon>
        <taxon>Flavivirga</taxon>
    </lineage>
</organism>
<dbReference type="RefSeq" id="WP_303308206.1">
    <property type="nucleotide sequence ID" value="NZ_JAODOP010000004.1"/>
</dbReference>
<sequence>MENIYNNRPIKSLNPFLGFGWNTKTTLIKEGLNIKHKKFTFKNE</sequence>
<protein>
    <submittedName>
        <fullName evidence="1">Uncharacterized protein</fullName>
    </submittedName>
</protein>
<evidence type="ECO:0000313" key="1">
    <source>
        <dbReference type="EMBL" id="MEF3835930.1"/>
    </source>
</evidence>
<reference evidence="1 2" key="1">
    <citation type="submission" date="2022-09" db="EMBL/GenBank/DDBJ databases">
        <title>Genome sequencing of Flavivirga sp. MEBiC05379.</title>
        <authorList>
            <person name="Oh H.-M."/>
            <person name="Kwon K.K."/>
            <person name="Park M.J."/>
            <person name="Yang S.-H."/>
        </authorList>
    </citation>
    <scope>NUCLEOTIDE SEQUENCE [LARGE SCALE GENOMIC DNA]</scope>
    <source>
        <strain evidence="1 2">MEBiC05379</strain>
    </source>
</reference>
<accession>A0ABU7XYY2</accession>
<comment type="caution">
    <text evidence="1">The sequence shown here is derived from an EMBL/GenBank/DDBJ whole genome shotgun (WGS) entry which is preliminary data.</text>
</comment>
<proteinExistence type="predicted"/>
<gene>
    <name evidence="1" type="ORF">N1F79_22600</name>
</gene>
<name>A0ABU7XYY2_9FLAO</name>
<dbReference type="EMBL" id="JAODOP010000004">
    <property type="protein sequence ID" value="MEF3835930.1"/>
    <property type="molecule type" value="Genomic_DNA"/>
</dbReference>
<dbReference type="Proteomes" id="UP001337305">
    <property type="component" value="Unassembled WGS sequence"/>
</dbReference>
<keyword evidence="2" id="KW-1185">Reference proteome</keyword>
<evidence type="ECO:0000313" key="2">
    <source>
        <dbReference type="Proteomes" id="UP001337305"/>
    </source>
</evidence>